<dbReference type="Gene3D" id="2.60.40.1180">
    <property type="entry name" value="Golgi alpha-mannosidase II"/>
    <property type="match status" value="1"/>
</dbReference>
<dbReference type="InterPro" id="IPR017853">
    <property type="entry name" value="GH"/>
</dbReference>
<dbReference type="SUPFAM" id="SSF52317">
    <property type="entry name" value="Class I glutamine amidotransferase-like"/>
    <property type="match status" value="1"/>
</dbReference>
<dbReference type="GO" id="GO:0006012">
    <property type="term" value="P:galactose metabolic process"/>
    <property type="evidence" value="ECO:0007669"/>
    <property type="project" value="InterPro"/>
</dbReference>
<evidence type="ECO:0000313" key="13">
    <source>
        <dbReference type="Proteomes" id="UP000774283"/>
    </source>
</evidence>
<keyword evidence="5 6" id="KW-0326">Glycosidase</keyword>
<evidence type="ECO:0000256" key="8">
    <source>
        <dbReference type="PIRSR" id="PIRSR001084-2"/>
    </source>
</evidence>
<dbReference type="EC" id="3.2.1.23" evidence="3 6"/>
<evidence type="ECO:0000259" key="9">
    <source>
        <dbReference type="Pfam" id="PF02449"/>
    </source>
</evidence>
<feature type="active site" description="Proton donor" evidence="7">
    <location>
        <position position="156"/>
    </location>
</feature>
<protein>
    <recommendedName>
        <fullName evidence="3 6">Beta-galactosidase</fullName>
        <shortName evidence="6">Beta-gal</shortName>
        <ecNumber evidence="3 6">3.2.1.23</ecNumber>
    </recommendedName>
</protein>
<dbReference type="GO" id="GO:0009341">
    <property type="term" value="C:beta-galactosidase complex"/>
    <property type="evidence" value="ECO:0007669"/>
    <property type="project" value="InterPro"/>
</dbReference>
<feature type="domain" description="Beta-galactosidase trimerisation" evidence="10">
    <location>
        <begin position="400"/>
        <end position="612"/>
    </location>
</feature>
<evidence type="ECO:0000256" key="1">
    <source>
        <dbReference type="ARBA" id="ARBA00001412"/>
    </source>
</evidence>
<evidence type="ECO:0000256" key="4">
    <source>
        <dbReference type="ARBA" id="ARBA00022801"/>
    </source>
</evidence>
<accession>A0A9X5IQG5</accession>
<evidence type="ECO:0000313" key="12">
    <source>
        <dbReference type="EMBL" id="NKX91849.1"/>
    </source>
</evidence>
<feature type="binding site" evidence="8">
    <location>
        <position position="320"/>
    </location>
    <ligand>
        <name>substrate</name>
    </ligand>
</feature>
<evidence type="ECO:0000259" key="10">
    <source>
        <dbReference type="Pfam" id="PF08532"/>
    </source>
</evidence>
<dbReference type="Proteomes" id="UP000774283">
    <property type="component" value="Unassembled WGS sequence"/>
</dbReference>
<comment type="similarity">
    <text evidence="2 6">Belongs to the glycosyl hydrolase 42 family.</text>
</comment>
<dbReference type="RefSeq" id="WP_168446927.1">
    <property type="nucleotide sequence ID" value="NZ_JAAXOW010000001.1"/>
</dbReference>
<name>A0A9X5IQG5_9MICO</name>
<dbReference type="InterPro" id="IPR013529">
    <property type="entry name" value="Glyco_hydro_42_N"/>
</dbReference>
<evidence type="ECO:0000256" key="2">
    <source>
        <dbReference type="ARBA" id="ARBA00005940"/>
    </source>
</evidence>
<evidence type="ECO:0000256" key="5">
    <source>
        <dbReference type="ARBA" id="ARBA00023295"/>
    </source>
</evidence>
<organism evidence="12 13">
    <name type="scientific">Sanguibacter hominis ATCC BAA-789</name>
    <dbReference type="NCBI Taxonomy" id="1312740"/>
    <lineage>
        <taxon>Bacteria</taxon>
        <taxon>Bacillati</taxon>
        <taxon>Actinomycetota</taxon>
        <taxon>Actinomycetes</taxon>
        <taxon>Micrococcales</taxon>
        <taxon>Sanguibacteraceae</taxon>
        <taxon>Sanguibacter</taxon>
    </lineage>
</organism>
<comment type="caution">
    <text evidence="12">The sequence shown here is derived from an EMBL/GenBank/DDBJ whole genome shotgun (WGS) entry which is preliminary data.</text>
</comment>
<keyword evidence="13" id="KW-1185">Reference proteome</keyword>
<dbReference type="Gene3D" id="3.40.50.880">
    <property type="match status" value="1"/>
</dbReference>
<dbReference type="InterPro" id="IPR013738">
    <property type="entry name" value="Beta_galactosidase_Trimer"/>
</dbReference>
<comment type="catalytic activity">
    <reaction evidence="1 6">
        <text>Hydrolysis of terminal non-reducing beta-D-galactose residues in beta-D-galactosides.</text>
        <dbReference type="EC" id="3.2.1.23"/>
    </reaction>
</comment>
<dbReference type="PANTHER" id="PTHR36447:SF1">
    <property type="entry name" value="BETA-GALACTOSIDASE GANA"/>
    <property type="match status" value="1"/>
</dbReference>
<evidence type="ECO:0000256" key="3">
    <source>
        <dbReference type="ARBA" id="ARBA00012756"/>
    </source>
</evidence>
<dbReference type="InterPro" id="IPR013739">
    <property type="entry name" value="Beta_galactosidase_C"/>
</dbReference>
<evidence type="ECO:0000259" key="11">
    <source>
        <dbReference type="Pfam" id="PF08533"/>
    </source>
</evidence>
<feature type="domain" description="Glycoside hydrolase family 42 N-terminal" evidence="9">
    <location>
        <begin position="20"/>
        <end position="389"/>
    </location>
</feature>
<dbReference type="AlphaFoldDB" id="A0A9X5IQG5"/>
<dbReference type="InterPro" id="IPR003476">
    <property type="entry name" value="Glyco_hydro_42"/>
</dbReference>
<keyword evidence="4 6" id="KW-0378">Hydrolase</keyword>
<evidence type="ECO:0000256" key="6">
    <source>
        <dbReference type="PIRNR" id="PIRNR001084"/>
    </source>
</evidence>
<gene>
    <name evidence="12" type="ORF">HF995_00920</name>
</gene>
<feature type="active site" description="Nucleophile" evidence="7">
    <location>
        <position position="312"/>
    </location>
</feature>
<feature type="domain" description="Beta-galactosidase C-terminal" evidence="11">
    <location>
        <begin position="620"/>
        <end position="676"/>
    </location>
</feature>
<feature type="binding site" evidence="8">
    <location>
        <position position="155"/>
    </location>
    <ligand>
        <name>substrate</name>
    </ligand>
</feature>
<evidence type="ECO:0000256" key="7">
    <source>
        <dbReference type="PIRSR" id="PIRSR001084-1"/>
    </source>
</evidence>
<dbReference type="Gene3D" id="3.20.20.80">
    <property type="entry name" value="Glycosidases"/>
    <property type="match status" value="1"/>
</dbReference>
<dbReference type="PIRSF" id="PIRSF001084">
    <property type="entry name" value="B-galactosidase"/>
    <property type="match status" value="1"/>
</dbReference>
<dbReference type="Pfam" id="PF08532">
    <property type="entry name" value="Glyco_hydro_42M"/>
    <property type="match status" value="1"/>
</dbReference>
<sequence length="696" mass="75342">MGPAYGGWLPGVGQICYGGDYNPEQWPEEVWHEDVALMRQAGVNLVSIGIWSWALLEPREGEYDFGWLDRLLDLLHAHGIHADLGTPTASPPAWFFHTYPDARVVTRDGTTLGFGSRGMAAPSHPAYRQAAVRIADRLAERYHAHPAVVLWHVHNEYGAPVSEDYSPASTTAFRAWLEQRYGTLDELNAAWGTRFWGQVYGAWEHVGVPAATPTVANPAQRLDFARFTNDALLACFTAERDAIRAHSDLPVTTNFMAASCPATDLWAWGREVDIVSNDHYLTAADPRGEVGLALAADLTRSVAGGKPWMLLEHSPSGVNWQPRNVAKRPGEMRRNAFSHLGRGADAIMFFQWRASRSGAEKFHGAMVPHAGTTSRVWHEVVDLGTELASLAEVRGSRVRADVAILWDQESMWAQGLEWRPSVDVDALERITTFYDRFWRDGVAVDFAHPSQDLSGYRLVVAPSSYLLTADDAANLTAYVEGGGTLLVSFFSGIVDENDAVHPGGFLAPLRRALGVTVEEFLPLREGETLQVALDGGTSAPGLTGVVTGDVWADDVAVEGATVVGTYVDGPKPGGAAVTRHRLGNGVGWYVSTRLDVDTLASVLAPAYADAGIDTPGRPEGLEVMRRHGDDADYLVAVNHTPVDHELPLDAPATDLLTRDTLERTCVVPAGGVRALRLPQQLAAPGAHAPSGSSTRG</sequence>
<dbReference type="PANTHER" id="PTHR36447">
    <property type="entry name" value="BETA-GALACTOSIDASE GANA"/>
    <property type="match status" value="1"/>
</dbReference>
<dbReference type="InterPro" id="IPR029062">
    <property type="entry name" value="Class_I_gatase-like"/>
</dbReference>
<dbReference type="EMBL" id="JAAXOW010000001">
    <property type="protein sequence ID" value="NKX91849.1"/>
    <property type="molecule type" value="Genomic_DNA"/>
</dbReference>
<dbReference type="CDD" id="cd03143">
    <property type="entry name" value="A4_beta-galactosidase_middle_domain"/>
    <property type="match status" value="1"/>
</dbReference>
<proteinExistence type="inferred from homology"/>
<dbReference type="InterPro" id="IPR013780">
    <property type="entry name" value="Glyco_hydro_b"/>
</dbReference>
<dbReference type="GO" id="GO:0004565">
    <property type="term" value="F:beta-galactosidase activity"/>
    <property type="evidence" value="ECO:0007669"/>
    <property type="project" value="UniProtKB-EC"/>
</dbReference>
<reference evidence="12 13" key="1">
    <citation type="submission" date="2020-04" db="EMBL/GenBank/DDBJ databases">
        <title>MicrobeNet Type strains.</title>
        <authorList>
            <person name="Nicholson A.C."/>
        </authorList>
    </citation>
    <scope>NUCLEOTIDE SEQUENCE [LARGE SCALE GENOMIC DNA]</scope>
    <source>
        <strain evidence="12 13">ATCC BAA-789</strain>
    </source>
</reference>
<dbReference type="Pfam" id="PF08533">
    <property type="entry name" value="Glyco_hydro_42C"/>
    <property type="match status" value="1"/>
</dbReference>
<dbReference type="Pfam" id="PF02449">
    <property type="entry name" value="Glyco_hydro_42"/>
    <property type="match status" value="1"/>
</dbReference>
<feature type="binding site" evidence="8">
    <location>
        <position position="117"/>
    </location>
    <ligand>
        <name>substrate</name>
    </ligand>
</feature>
<dbReference type="SUPFAM" id="SSF51445">
    <property type="entry name" value="(Trans)glycosidases"/>
    <property type="match status" value="1"/>
</dbReference>